<evidence type="ECO:0000259" key="5">
    <source>
        <dbReference type="PROSITE" id="PS50290"/>
    </source>
</evidence>
<protein>
    <recommendedName>
        <fullName evidence="2">1-phosphatidylinositol 4-kinase</fullName>
        <ecNumber evidence="2">2.7.1.67</ecNumber>
    </recommendedName>
</protein>
<comment type="caution">
    <text evidence="7">The sequence shown here is derived from an EMBL/GenBank/DDBJ whole genome shotgun (WGS) entry which is preliminary data.</text>
</comment>
<dbReference type="PROSITE" id="PS00915">
    <property type="entry name" value="PI3_4_KINASE_1"/>
    <property type="match status" value="1"/>
</dbReference>
<dbReference type="GO" id="GO:0016020">
    <property type="term" value="C:membrane"/>
    <property type="evidence" value="ECO:0007669"/>
    <property type="project" value="TreeGrafter"/>
</dbReference>
<dbReference type="InterPro" id="IPR001263">
    <property type="entry name" value="PI3K_accessory_dom"/>
</dbReference>
<evidence type="ECO:0000256" key="1">
    <source>
        <dbReference type="ARBA" id="ARBA00001686"/>
    </source>
</evidence>
<accession>A0A1R2BWS7</accession>
<feature type="domain" description="PI3K/PI4K catalytic" evidence="5">
    <location>
        <begin position="303"/>
        <end position="565"/>
    </location>
</feature>
<dbReference type="Proteomes" id="UP000187209">
    <property type="component" value="Unassembled WGS sequence"/>
</dbReference>
<organism evidence="7 8">
    <name type="scientific">Stentor coeruleus</name>
    <dbReference type="NCBI Taxonomy" id="5963"/>
    <lineage>
        <taxon>Eukaryota</taxon>
        <taxon>Sar</taxon>
        <taxon>Alveolata</taxon>
        <taxon>Ciliophora</taxon>
        <taxon>Postciliodesmatophora</taxon>
        <taxon>Heterotrichea</taxon>
        <taxon>Heterotrichida</taxon>
        <taxon>Stentoridae</taxon>
        <taxon>Stentor</taxon>
    </lineage>
</organism>
<dbReference type="InterPro" id="IPR036940">
    <property type="entry name" value="PI3/4_kinase_cat_sf"/>
</dbReference>
<dbReference type="Gene3D" id="3.30.1010.10">
    <property type="entry name" value="Phosphatidylinositol 3-kinase Catalytic Subunit, Chain A, domain 4"/>
    <property type="match status" value="1"/>
</dbReference>
<reference evidence="7 8" key="1">
    <citation type="submission" date="2016-11" db="EMBL/GenBank/DDBJ databases">
        <title>The macronuclear genome of Stentor coeruleus: a giant cell with tiny introns.</title>
        <authorList>
            <person name="Slabodnick M."/>
            <person name="Ruby J.G."/>
            <person name="Reiff S.B."/>
            <person name="Swart E.C."/>
            <person name="Gosai S."/>
            <person name="Prabakaran S."/>
            <person name="Witkowska E."/>
            <person name="Larue G.E."/>
            <person name="Fisher S."/>
            <person name="Freeman R.M."/>
            <person name="Gunawardena J."/>
            <person name="Chu W."/>
            <person name="Stover N.A."/>
            <person name="Gregory B.D."/>
            <person name="Nowacki M."/>
            <person name="Derisi J."/>
            <person name="Roy S.W."/>
            <person name="Marshall W.F."/>
            <person name="Sood P."/>
        </authorList>
    </citation>
    <scope>NUCLEOTIDE SEQUENCE [LARGE SCALE GENOMIC DNA]</scope>
    <source>
        <strain evidence="7">WM001</strain>
    </source>
</reference>
<keyword evidence="3" id="KW-0808">Transferase</keyword>
<dbReference type="PROSITE" id="PS51545">
    <property type="entry name" value="PIK_HELICAL"/>
    <property type="match status" value="1"/>
</dbReference>
<dbReference type="SMART" id="SM00146">
    <property type="entry name" value="PI3Kc"/>
    <property type="match status" value="1"/>
</dbReference>
<dbReference type="GO" id="GO:0004430">
    <property type="term" value="F:1-phosphatidylinositol 4-kinase activity"/>
    <property type="evidence" value="ECO:0007669"/>
    <property type="project" value="UniProtKB-EC"/>
</dbReference>
<dbReference type="InterPro" id="IPR015433">
    <property type="entry name" value="PI3/4_kinase"/>
</dbReference>
<evidence type="ECO:0000256" key="4">
    <source>
        <dbReference type="ARBA" id="ARBA00022777"/>
    </source>
</evidence>
<dbReference type="InterPro" id="IPR011009">
    <property type="entry name" value="Kinase-like_dom_sf"/>
</dbReference>
<comment type="catalytic activity">
    <reaction evidence="1">
        <text>a 1,2-diacyl-sn-glycero-3-phospho-(1D-myo-inositol) + ATP = a 1,2-diacyl-sn-glycero-3-phospho-(1D-myo-inositol 4-phosphate) + ADP + H(+)</text>
        <dbReference type="Rhea" id="RHEA:19877"/>
        <dbReference type="ChEBI" id="CHEBI:15378"/>
        <dbReference type="ChEBI" id="CHEBI:30616"/>
        <dbReference type="ChEBI" id="CHEBI:57880"/>
        <dbReference type="ChEBI" id="CHEBI:58178"/>
        <dbReference type="ChEBI" id="CHEBI:456216"/>
        <dbReference type="EC" id="2.7.1.67"/>
    </reaction>
</comment>
<dbReference type="EC" id="2.7.1.67" evidence="2"/>
<evidence type="ECO:0000256" key="2">
    <source>
        <dbReference type="ARBA" id="ARBA00012169"/>
    </source>
</evidence>
<keyword evidence="8" id="KW-1185">Reference proteome</keyword>
<dbReference type="PROSITE" id="PS50290">
    <property type="entry name" value="PI3_4_KINASE_3"/>
    <property type="match status" value="1"/>
</dbReference>
<evidence type="ECO:0000259" key="6">
    <source>
        <dbReference type="PROSITE" id="PS51545"/>
    </source>
</evidence>
<dbReference type="OrthoDB" id="10264149at2759"/>
<dbReference type="GO" id="GO:0046854">
    <property type="term" value="P:phosphatidylinositol phosphate biosynthetic process"/>
    <property type="evidence" value="ECO:0007669"/>
    <property type="project" value="InterPro"/>
</dbReference>
<feature type="domain" description="PIK helical" evidence="6">
    <location>
        <begin position="1"/>
        <end position="99"/>
    </location>
</feature>
<evidence type="ECO:0000313" key="8">
    <source>
        <dbReference type="Proteomes" id="UP000187209"/>
    </source>
</evidence>
<dbReference type="GO" id="GO:0048015">
    <property type="term" value="P:phosphatidylinositol-mediated signaling"/>
    <property type="evidence" value="ECO:0007669"/>
    <property type="project" value="TreeGrafter"/>
</dbReference>
<keyword evidence="4" id="KW-0418">Kinase</keyword>
<dbReference type="EMBL" id="MPUH01000390">
    <property type="protein sequence ID" value="OMJ81186.1"/>
    <property type="molecule type" value="Genomic_DNA"/>
</dbReference>
<dbReference type="PROSITE" id="PS00916">
    <property type="entry name" value="PI3_4_KINASE_2"/>
    <property type="match status" value="1"/>
</dbReference>
<evidence type="ECO:0000256" key="3">
    <source>
        <dbReference type="ARBA" id="ARBA00022679"/>
    </source>
</evidence>
<name>A0A1R2BWS7_9CILI</name>
<dbReference type="InterPro" id="IPR000403">
    <property type="entry name" value="PI3/4_kinase_cat_dom"/>
</dbReference>
<sequence length="581" mass="68779">MPIEFTLMQMELRKGAKDTVFLINKLKDYDLDEIAFYIPQILNIAYQSEFCVEFAFIFADLVRENFILGLKIYWMMRARLKNPQNSKSVEHMLCEVTKAIEKRPLPLFYKEIQCDALDFNSYCSEYFINQRKIFKRLVKISIELINKGDEKDNYLKAFIKNIDSWIKNTCYRYSFNKSEYVKKLYRGLILPTSDNDIIRQIIRIPDEEVFYYQTKARVPFKVVFETIFLSENDPDQIESPIITTLPDESSFSSFSSISETLPDRDTLRFENLENFTIQDFTDEYEIIPYQNPNVKSDYDPWGERWEETKSRIKSLSPFNLYQTWDAKAFIIKGNDDLRQELLAMQIIKKCKEIFKNEKLPLFLHPYDIIIVSHNTGIIECIPDAVSLHTLKKHTRCLTTFFISKWGKCLQKAQQNFVRSMAGYSLICYLLNLKDRHNGNILMDTKGHIIHIDFGFFLTNSPGKINLESTAFKLTNEMIEIMGGRNSEMFFEFKTLFYRGLMKLRDNSRELSLLLTMMYPGENLPCFYNKDKAVIEFRERLLLGKNELECTERVEYLIDNAADNWRTNKYDQFQYTSNKILY</sequence>
<proteinExistence type="predicted"/>
<dbReference type="InterPro" id="IPR018936">
    <property type="entry name" value="PI3/4_kinase_CS"/>
</dbReference>
<dbReference type="SUPFAM" id="SSF56112">
    <property type="entry name" value="Protein kinase-like (PK-like)"/>
    <property type="match status" value="1"/>
</dbReference>
<dbReference type="FunFam" id="1.10.1070.11:FF:000016">
    <property type="entry name" value="PIK1p Phosphatidylinositol 4-kinase"/>
    <property type="match status" value="1"/>
</dbReference>
<evidence type="ECO:0000313" key="7">
    <source>
        <dbReference type="EMBL" id="OMJ81186.1"/>
    </source>
</evidence>
<dbReference type="Pfam" id="PF00454">
    <property type="entry name" value="PI3_PI4_kinase"/>
    <property type="match status" value="1"/>
</dbReference>
<dbReference type="PANTHER" id="PTHR10048:SF22">
    <property type="entry name" value="PHOSPHATIDYLINOSITOL 4-KINASE BETA"/>
    <property type="match status" value="1"/>
</dbReference>
<dbReference type="PANTHER" id="PTHR10048">
    <property type="entry name" value="PHOSPHATIDYLINOSITOL KINASE"/>
    <property type="match status" value="1"/>
</dbReference>
<dbReference type="Gene3D" id="1.10.1070.11">
    <property type="entry name" value="Phosphatidylinositol 3-/4-kinase, catalytic domain"/>
    <property type="match status" value="1"/>
</dbReference>
<dbReference type="AlphaFoldDB" id="A0A1R2BWS7"/>
<gene>
    <name evidence="7" type="ORF">SteCoe_18412</name>
</gene>
<dbReference type="GO" id="GO:0005737">
    <property type="term" value="C:cytoplasm"/>
    <property type="evidence" value="ECO:0007669"/>
    <property type="project" value="TreeGrafter"/>
</dbReference>